<dbReference type="EMBL" id="CAEKKB010000001">
    <property type="protein sequence ID" value="CAB4298079.1"/>
    <property type="molecule type" value="Genomic_DNA"/>
</dbReference>
<evidence type="ECO:0000313" key="1">
    <source>
        <dbReference type="EMBL" id="CAB4298079.1"/>
    </source>
</evidence>
<evidence type="ECO:0000313" key="2">
    <source>
        <dbReference type="Proteomes" id="UP000507245"/>
    </source>
</evidence>
<gene>
    <name evidence="1" type="ORF">ORAREDHAP_LOCUS10234</name>
</gene>
<protein>
    <submittedName>
        <fullName evidence="1">Uncharacterized protein</fullName>
    </submittedName>
</protein>
<dbReference type="Proteomes" id="UP000507245">
    <property type="component" value="Unassembled WGS sequence"/>
</dbReference>
<name>A0A6J5W910_PRUAR</name>
<dbReference type="AlphaFoldDB" id="A0A6J5W910"/>
<sequence>MYKFPASTLVSHAIILQPVIVQASFKTQKDLLVRSLTVIICGPLIRFSRLEVNTLRSTQMQVISLGIVDTTEPVPQISTSSMDV</sequence>
<proteinExistence type="predicted"/>
<accession>A0A6J5W910</accession>
<keyword evidence="2" id="KW-1185">Reference proteome</keyword>
<organism evidence="1 2">
    <name type="scientific">Prunus armeniaca</name>
    <name type="common">Apricot</name>
    <name type="synonym">Armeniaca vulgaris</name>
    <dbReference type="NCBI Taxonomy" id="36596"/>
    <lineage>
        <taxon>Eukaryota</taxon>
        <taxon>Viridiplantae</taxon>
        <taxon>Streptophyta</taxon>
        <taxon>Embryophyta</taxon>
        <taxon>Tracheophyta</taxon>
        <taxon>Spermatophyta</taxon>
        <taxon>Magnoliopsida</taxon>
        <taxon>eudicotyledons</taxon>
        <taxon>Gunneridae</taxon>
        <taxon>Pentapetalae</taxon>
        <taxon>rosids</taxon>
        <taxon>fabids</taxon>
        <taxon>Rosales</taxon>
        <taxon>Rosaceae</taxon>
        <taxon>Amygdaloideae</taxon>
        <taxon>Amygdaleae</taxon>
        <taxon>Prunus</taxon>
    </lineage>
</organism>
<reference evidence="2" key="1">
    <citation type="journal article" date="2020" name="Genome Biol.">
        <title>Gamete binning: chromosome-level and haplotype-resolved genome assembly enabled by high-throughput single-cell sequencing of gamete genomes.</title>
        <authorList>
            <person name="Campoy J.A."/>
            <person name="Sun H."/>
            <person name="Goel M."/>
            <person name="Jiao W.-B."/>
            <person name="Folz-Donahue K."/>
            <person name="Wang N."/>
            <person name="Rubio M."/>
            <person name="Liu C."/>
            <person name="Kukat C."/>
            <person name="Ruiz D."/>
            <person name="Huettel B."/>
            <person name="Schneeberger K."/>
        </authorList>
    </citation>
    <scope>NUCLEOTIDE SEQUENCE [LARGE SCALE GENOMIC DNA]</scope>
    <source>
        <strain evidence="2">cv. Rojo Pasion</strain>
    </source>
</reference>